<sequence>MPQTKNTGSNLAGNKDLSCLRCRKKKAKCSKTRPACTRCARSNQLCEYPDAPPNLSDLSQKVLGLYDTLRKLEDTFVTQYGSNLRDNNEQEPAGYNSSRASSEMPSIETLSIHQPAKRLKTAPTPTSASIIDEGALPGNWSMTLTSEGLTLHAVTRNIIEFTSFAKDFSQQLQYNNQTDTKLWEWFDDEPVDDDDDDPLDEDEYLVTVPVYATASLLRDPSIPIHLDDTISINDSLYEHVSPHVSKMFTHLQQVYEALDDDDFSFNHIHIATLLLHMRPFVSLDEHDPMPLLARFCLCTAYAASTIYLRHGADGSPLVNDCVTYASGLLVELILQRQTEFHPIVIGAILLTSLQRPRMIHLAARALCASCDWDPRDEKWQQLAALVLYFEAHSSAFYEWQDIGEARNWLLQAASRLSTSKDKTSSALGLEAQLMCLLKQVFALFYCRESGDNDNGMRKVDVDDVLNLVRDIEIWEQKLPQWMQWSCAHNDTDDERSLLLKMHIHMIHSIVKILLFRPFSIPIDHGNDELQTYTRTTFLDLSMASVDRLSTCLSYLNADNDWCRAGRRLGLDVVYRVQQTFPCDEELIHKLEETKKQLQ</sequence>
<proteinExistence type="predicted"/>
<dbReference type="PROSITE" id="PS00463">
    <property type="entry name" value="ZN2_CY6_FUNGAL_1"/>
    <property type="match status" value="1"/>
</dbReference>
<feature type="domain" description="Zn(2)-C6 fungal-type" evidence="7">
    <location>
        <begin position="18"/>
        <end position="48"/>
    </location>
</feature>
<dbReference type="PROSITE" id="PS50048">
    <property type="entry name" value="ZN2_CY6_FUNGAL_2"/>
    <property type="match status" value="1"/>
</dbReference>
<dbReference type="GO" id="GO:0008270">
    <property type="term" value="F:zinc ion binding"/>
    <property type="evidence" value="ECO:0007669"/>
    <property type="project" value="InterPro"/>
</dbReference>
<dbReference type="SUPFAM" id="SSF57701">
    <property type="entry name" value="Zn2/Cys6 DNA-binding domain"/>
    <property type="match status" value="1"/>
</dbReference>
<evidence type="ECO:0000256" key="6">
    <source>
        <dbReference type="SAM" id="MobiDB-lite"/>
    </source>
</evidence>
<keyword evidence="2" id="KW-0479">Metal-binding</keyword>
<dbReference type="AlphaFoldDB" id="A0AAD7V1U3"/>
<feature type="region of interest" description="Disordered" evidence="6">
    <location>
        <begin position="82"/>
        <end position="103"/>
    </location>
</feature>
<comment type="subcellular location">
    <subcellularLocation>
        <location evidence="1">Nucleus</location>
    </subcellularLocation>
</comment>
<dbReference type="GeneID" id="83214955"/>
<evidence type="ECO:0000259" key="7">
    <source>
        <dbReference type="PROSITE" id="PS50048"/>
    </source>
</evidence>
<dbReference type="EMBL" id="JARTCD010000037">
    <property type="protein sequence ID" value="KAJ8656700.1"/>
    <property type="molecule type" value="Genomic_DNA"/>
</dbReference>
<evidence type="ECO:0000256" key="1">
    <source>
        <dbReference type="ARBA" id="ARBA00004123"/>
    </source>
</evidence>
<evidence type="ECO:0000313" key="9">
    <source>
        <dbReference type="Proteomes" id="UP001234581"/>
    </source>
</evidence>
<dbReference type="GO" id="GO:0000981">
    <property type="term" value="F:DNA-binding transcription factor activity, RNA polymerase II-specific"/>
    <property type="evidence" value="ECO:0007669"/>
    <property type="project" value="InterPro"/>
</dbReference>
<dbReference type="Proteomes" id="UP001234581">
    <property type="component" value="Unassembled WGS sequence"/>
</dbReference>
<dbReference type="InterPro" id="IPR050815">
    <property type="entry name" value="TF_fung"/>
</dbReference>
<dbReference type="PANTHER" id="PTHR47338:SF5">
    <property type="entry name" value="ZN(II)2CYS6 TRANSCRIPTION FACTOR (EUROFUNG)"/>
    <property type="match status" value="1"/>
</dbReference>
<dbReference type="InterPro" id="IPR036864">
    <property type="entry name" value="Zn2-C6_fun-type_DNA-bd_sf"/>
</dbReference>
<keyword evidence="4" id="KW-0804">Transcription</keyword>
<evidence type="ECO:0000256" key="2">
    <source>
        <dbReference type="ARBA" id="ARBA00022723"/>
    </source>
</evidence>
<dbReference type="CDD" id="cd00067">
    <property type="entry name" value="GAL4"/>
    <property type="match status" value="1"/>
</dbReference>
<dbReference type="GO" id="GO:0005634">
    <property type="term" value="C:nucleus"/>
    <property type="evidence" value="ECO:0007669"/>
    <property type="project" value="UniProtKB-SubCell"/>
</dbReference>
<organism evidence="8 9">
    <name type="scientific">Lichtheimia ornata</name>
    <dbReference type="NCBI Taxonomy" id="688661"/>
    <lineage>
        <taxon>Eukaryota</taxon>
        <taxon>Fungi</taxon>
        <taxon>Fungi incertae sedis</taxon>
        <taxon>Mucoromycota</taxon>
        <taxon>Mucoromycotina</taxon>
        <taxon>Mucoromycetes</taxon>
        <taxon>Mucorales</taxon>
        <taxon>Lichtheimiaceae</taxon>
        <taxon>Lichtheimia</taxon>
    </lineage>
</organism>
<gene>
    <name evidence="8" type="ORF">O0I10_007547</name>
</gene>
<dbReference type="RefSeq" id="XP_058341613.1">
    <property type="nucleotide sequence ID" value="XM_058487562.1"/>
</dbReference>
<reference evidence="8 9" key="1">
    <citation type="submission" date="2023-03" db="EMBL/GenBank/DDBJ databases">
        <title>Genome sequence of Lichtheimia ornata CBS 291.66.</title>
        <authorList>
            <person name="Mohabir J.T."/>
            <person name="Shea T.P."/>
            <person name="Kurbessoian T."/>
            <person name="Berby B."/>
            <person name="Fontaine J."/>
            <person name="Livny J."/>
            <person name="Gnirke A."/>
            <person name="Stajich J.E."/>
            <person name="Cuomo C.A."/>
        </authorList>
    </citation>
    <scope>NUCLEOTIDE SEQUENCE [LARGE SCALE GENOMIC DNA]</scope>
    <source>
        <strain evidence="8">CBS 291.66</strain>
    </source>
</reference>
<dbReference type="Pfam" id="PF00172">
    <property type="entry name" value="Zn_clus"/>
    <property type="match status" value="1"/>
</dbReference>
<protein>
    <recommendedName>
        <fullName evidence="7">Zn(2)-C6 fungal-type domain-containing protein</fullName>
    </recommendedName>
</protein>
<keyword evidence="5" id="KW-0539">Nucleus</keyword>
<dbReference type="CDD" id="cd12148">
    <property type="entry name" value="fungal_TF_MHR"/>
    <property type="match status" value="1"/>
</dbReference>
<dbReference type="InterPro" id="IPR001138">
    <property type="entry name" value="Zn2Cys6_DnaBD"/>
</dbReference>
<evidence type="ECO:0000313" key="8">
    <source>
        <dbReference type="EMBL" id="KAJ8656700.1"/>
    </source>
</evidence>
<evidence type="ECO:0000256" key="4">
    <source>
        <dbReference type="ARBA" id="ARBA00023163"/>
    </source>
</evidence>
<comment type="caution">
    <text evidence="8">The sequence shown here is derived from an EMBL/GenBank/DDBJ whole genome shotgun (WGS) entry which is preliminary data.</text>
</comment>
<keyword evidence="9" id="KW-1185">Reference proteome</keyword>
<evidence type="ECO:0000256" key="3">
    <source>
        <dbReference type="ARBA" id="ARBA00023015"/>
    </source>
</evidence>
<accession>A0AAD7V1U3</accession>
<keyword evidence="3" id="KW-0805">Transcription regulation</keyword>
<dbReference type="Gene3D" id="4.10.240.10">
    <property type="entry name" value="Zn(2)-C6 fungal-type DNA-binding domain"/>
    <property type="match status" value="1"/>
</dbReference>
<evidence type="ECO:0000256" key="5">
    <source>
        <dbReference type="ARBA" id="ARBA00023242"/>
    </source>
</evidence>
<dbReference type="PANTHER" id="PTHR47338">
    <property type="entry name" value="ZN(II)2CYS6 TRANSCRIPTION FACTOR (EUROFUNG)-RELATED"/>
    <property type="match status" value="1"/>
</dbReference>
<name>A0AAD7V1U3_9FUNG</name>
<dbReference type="SMART" id="SM00066">
    <property type="entry name" value="GAL4"/>
    <property type="match status" value="1"/>
</dbReference>